<evidence type="ECO:0000313" key="6">
    <source>
        <dbReference type="RefSeq" id="XP_013779036.1"/>
    </source>
</evidence>
<protein>
    <submittedName>
        <fullName evidence="6">Uncharacterized protein LOC106463536</fullName>
    </submittedName>
</protein>
<dbReference type="RefSeq" id="XP_013779036.1">
    <property type="nucleotide sequence ID" value="XM_013923582.2"/>
</dbReference>
<dbReference type="InterPro" id="IPR000618">
    <property type="entry name" value="Insect_cuticle"/>
</dbReference>
<dbReference type="InterPro" id="IPR031311">
    <property type="entry name" value="CHIT_BIND_RR_consensus"/>
</dbReference>
<accession>A0ABM1BC53</accession>
<dbReference type="Pfam" id="PF00379">
    <property type="entry name" value="Chitin_bind_4"/>
    <property type="match status" value="3"/>
</dbReference>
<dbReference type="GeneID" id="106463536"/>
<evidence type="ECO:0000313" key="5">
    <source>
        <dbReference type="Proteomes" id="UP000694941"/>
    </source>
</evidence>
<evidence type="ECO:0000256" key="1">
    <source>
        <dbReference type="ARBA" id="ARBA00022460"/>
    </source>
</evidence>
<dbReference type="PROSITE" id="PS00233">
    <property type="entry name" value="CHIT_BIND_RR_1"/>
    <property type="match status" value="1"/>
</dbReference>
<sequence length="520" mass="53860">MGLRIIFFCALVALRTNMRVALAGIPLYYDVLPHVQYSQPLGPLTAPALESPVFVQGTSPLSFTYTAGAEGGFSSRSESESAAGEVTRSYSLNIPGGRQREVNYKAGRSGFTGEVRSNEQGINAGENPANVQILALGLGAPISSEAQRVSPAVPFGEPRKPLSYTYSAGAKTGDVSGNVAESSSVDKKKTNEHYRNVDYSAGSGGFKANVHSNEPGVLSGNNPADININHFTVGVVPSSNPANVNINHFPAGVVPSNNPANINNNLFPGVPSIPTGAYGTGDEHIPVKSIGPFSFTYTADVEGGTNSRTEGGDGSGNVAGSYSVADPDGRRRTVKYIAGAGGFMADIQSNEPGVEPDSNPANVKISSFPGAPVIPTGSSTAAGATALAAELSPFNFTYTAVANERSVSRSESGDVAGDIVGSYSVTHADGTKRAVDYATGAQSFRPSIQSNGKGLGDNPANTKNLAFAGAIGSPRAVIPVSAATPLTAFVPHPISTREFFEIAKYAPASESKIPNYSWYR</sequence>
<name>A0ABM1BC53_LIMPO</name>
<dbReference type="InterPro" id="IPR051217">
    <property type="entry name" value="Insect_Cuticle_Struc_Prot"/>
</dbReference>
<feature type="signal peptide" evidence="4">
    <location>
        <begin position="1"/>
        <end position="23"/>
    </location>
</feature>
<reference evidence="6" key="1">
    <citation type="submission" date="2025-08" db="UniProtKB">
        <authorList>
            <consortium name="RefSeq"/>
        </authorList>
    </citation>
    <scope>IDENTIFICATION</scope>
    <source>
        <tissue evidence="6">Muscle</tissue>
    </source>
</reference>
<evidence type="ECO:0000256" key="2">
    <source>
        <dbReference type="PROSITE-ProRule" id="PRU00497"/>
    </source>
</evidence>
<organism evidence="5 6">
    <name type="scientific">Limulus polyphemus</name>
    <name type="common">Atlantic horseshoe crab</name>
    <dbReference type="NCBI Taxonomy" id="6850"/>
    <lineage>
        <taxon>Eukaryota</taxon>
        <taxon>Metazoa</taxon>
        <taxon>Ecdysozoa</taxon>
        <taxon>Arthropoda</taxon>
        <taxon>Chelicerata</taxon>
        <taxon>Merostomata</taxon>
        <taxon>Xiphosura</taxon>
        <taxon>Limulidae</taxon>
        <taxon>Limulus</taxon>
    </lineage>
</organism>
<proteinExistence type="predicted"/>
<gene>
    <name evidence="6" type="primary">LOC106463536</name>
</gene>
<feature type="region of interest" description="Disordered" evidence="3">
    <location>
        <begin position="304"/>
        <end position="325"/>
    </location>
</feature>
<feature type="chain" id="PRO_5045238987" evidence="4">
    <location>
        <begin position="24"/>
        <end position="520"/>
    </location>
</feature>
<dbReference type="Proteomes" id="UP000694941">
    <property type="component" value="Unplaced"/>
</dbReference>
<keyword evidence="1 2" id="KW-0193">Cuticle</keyword>
<dbReference type="PROSITE" id="PS51155">
    <property type="entry name" value="CHIT_BIND_RR_2"/>
    <property type="match status" value="2"/>
</dbReference>
<evidence type="ECO:0000256" key="4">
    <source>
        <dbReference type="SAM" id="SignalP"/>
    </source>
</evidence>
<dbReference type="PANTHER" id="PTHR12236">
    <property type="entry name" value="STRUCTURAL CONTITUENT OF CUTICLE"/>
    <property type="match status" value="1"/>
</dbReference>
<keyword evidence="5" id="KW-1185">Reference proteome</keyword>
<dbReference type="PANTHER" id="PTHR12236:SF79">
    <property type="entry name" value="CUTICULAR PROTEIN 50CB-RELATED"/>
    <property type="match status" value="1"/>
</dbReference>
<keyword evidence="4" id="KW-0732">Signal</keyword>
<evidence type="ECO:0000256" key="3">
    <source>
        <dbReference type="SAM" id="MobiDB-lite"/>
    </source>
</evidence>